<feature type="binding site" evidence="14">
    <location>
        <position position="309"/>
    </location>
    <ligand>
        <name>S-adenosyl-L-methionine</name>
        <dbReference type="ChEBI" id="CHEBI:59789"/>
    </ligand>
</feature>
<evidence type="ECO:0000256" key="13">
    <source>
        <dbReference type="ARBA" id="ARBA00047283"/>
    </source>
</evidence>
<keyword evidence="7 14" id="KW-0489">Methyltransferase</keyword>
<protein>
    <recommendedName>
        <fullName evidence="4">16S rRNA (cytosine(967)-C(5))-methyltransferase</fullName>
        <ecNumber evidence="4">2.1.1.176</ecNumber>
    </recommendedName>
    <alternativeName>
        <fullName evidence="11">16S rRNA m5C967 methyltransferase</fullName>
    </alternativeName>
    <alternativeName>
        <fullName evidence="12">rRNA (cytosine-C(5)-)-methyltransferase RsmB</fullName>
    </alternativeName>
</protein>
<evidence type="ECO:0000256" key="14">
    <source>
        <dbReference type="PROSITE-ProRule" id="PRU01023"/>
    </source>
</evidence>
<dbReference type="EC" id="2.1.1.176" evidence="4"/>
<dbReference type="NCBIfam" id="NF008149">
    <property type="entry name" value="PRK10901.1"/>
    <property type="match status" value="1"/>
</dbReference>
<dbReference type="SUPFAM" id="SSF53335">
    <property type="entry name" value="S-adenosyl-L-methionine-dependent methyltransferases"/>
    <property type="match status" value="1"/>
</dbReference>
<dbReference type="InterPro" id="IPR004573">
    <property type="entry name" value="rRNA_ssu_MeTfrase_B"/>
</dbReference>
<comment type="function">
    <text evidence="1">Specifically methylates the cytosine at position 967 (m5C967) of 16S rRNA.</text>
</comment>
<dbReference type="InterPro" id="IPR001678">
    <property type="entry name" value="MeTrfase_RsmB-F_NOP2_dom"/>
</dbReference>
<evidence type="ECO:0000256" key="8">
    <source>
        <dbReference type="ARBA" id="ARBA00022679"/>
    </source>
</evidence>
<dbReference type="PRINTS" id="PR02008">
    <property type="entry name" value="RCMTFAMILY"/>
</dbReference>
<dbReference type="InterPro" id="IPR023267">
    <property type="entry name" value="RCMT"/>
</dbReference>
<dbReference type="PROSITE" id="PS01153">
    <property type="entry name" value="NOL1_NOP2_SUN"/>
    <property type="match status" value="1"/>
</dbReference>
<dbReference type="Gene3D" id="3.30.70.1170">
    <property type="entry name" value="Sun protein, domain 3"/>
    <property type="match status" value="1"/>
</dbReference>
<dbReference type="InterPro" id="IPR018314">
    <property type="entry name" value="RsmB/NOL1/NOP2-like_CS"/>
</dbReference>
<dbReference type="Pfam" id="PF22458">
    <property type="entry name" value="RsmF-B_ferredox"/>
    <property type="match status" value="1"/>
</dbReference>
<dbReference type="GO" id="GO:0032259">
    <property type="term" value="P:methylation"/>
    <property type="evidence" value="ECO:0007669"/>
    <property type="project" value="UniProtKB-KW"/>
</dbReference>
<evidence type="ECO:0000256" key="3">
    <source>
        <dbReference type="ARBA" id="ARBA00007494"/>
    </source>
</evidence>
<keyword evidence="10 14" id="KW-0694">RNA-binding</keyword>
<evidence type="ECO:0000313" key="18">
    <source>
        <dbReference type="Proteomes" id="UP001142810"/>
    </source>
</evidence>
<dbReference type="Pfam" id="PF01029">
    <property type="entry name" value="NusB"/>
    <property type="match status" value="1"/>
</dbReference>
<evidence type="ECO:0000256" key="11">
    <source>
        <dbReference type="ARBA" id="ARBA00030399"/>
    </source>
</evidence>
<evidence type="ECO:0000256" key="2">
    <source>
        <dbReference type="ARBA" id="ARBA00004496"/>
    </source>
</evidence>
<dbReference type="EMBL" id="JAPFRD010000011">
    <property type="protein sequence ID" value="MCW8108848.1"/>
    <property type="molecule type" value="Genomic_DNA"/>
</dbReference>
<name>A0ABT3P7V2_9ALTE</name>
<dbReference type="NCBIfam" id="NF011494">
    <property type="entry name" value="PRK14902.1"/>
    <property type="match status" value="1"/>
</dbReference>
<organism evidence="17 18">
    <name type="scientific">Alteromonas aquimaris</name>
    <dbReference type="NCBI Taxonomy" id="2998417"/>
    <lineage>
        <taxon>Bacteria</taxon>
        <taxon>Pseudomonadati</taxon>
        <taxon>Pseudomonadota</taxon>
        <taxon>Gammaproteobacteria</taxon>
        <taxon>Alteromonadales</taxon>
        <taxon>Alteromonadaceae</taxon>
        <taxon>Alteromonas/Salinimonas group</taxon>
        <taxon>Alteromonas</taxon>
    </lineage>
</organism>
<comment type="subcellular location">
    <subcellularLocation>
        <location evidence="2">Cytoplasm</location>
    </subcellularLocation>
</comment>
<comment type="caution">
    <text evidence="17">The sequence shown here is derived from an EMBL/GenBank/DDBJ whole genome shotgun (WGS) entry which is preliminary data.</text>
</comment>
<dbReference type="InterPro" id="IPR054728">
    <property type="entry name" value="RsmB-like_ferredoxin"/>
</dbReference>
<keyword evidence="9 14" id="KW-0949">S-adenosyl-L-methionine</keyword>
<keyword evidence="8 14" id="KW-0808">Transferase</keyword>
<dbReference type="CDD" id="cd02440">
    <property type="entry name" value="AdoMet_MTases"/>
    <property type="match status" value="1"/>
</dbReference>
<evidence type="ECO:0000256" key="4">
    <source>
        <dbReference type="ARBA" id="ARBA00012140"/>
    </source>
</evidence>
<keyword evidence="15" id="KW-0175">Coiled coil</keyword>
<evidence type="ECO:0000256" key="9">
    <source>
        <dbReference type="ARBA" id="ARBA00022691"/>
    </source>
</evidence>
<dbReference type="GO" id="GO:0008168">
    <property type="term" value="F:methyltransferase activity"/>
    <property type="evidence" value="ECO:0007669"/>
    <property type="project" value="UniProtKB-KW"/>
</dbReference>
<dbReference type="InterPro" id="IPR006027">
    <property type="entry name" value="NusB_RsmB_TIM44"/>
</dbReference>
<feature type="binding site" evidence="14">
    <location>
        <position position="283"/>
    </location>
    <ligand>
        <name>S-adenosyl-L-methionine</name>
        <dbReference type="ChEBI" id="CHEBI:59789"/>
    </ligand>
</feature>
<feature type="binding site" evidence="14">
    <location>
        <position position="328"/>
    </location>
    <ligand>
        <name>S-adenosyl-L-methionine</name>
        <dbReference type="ChEBI" id="CHEBI:59789"/>
    </ligand>
</feature>
<proteinExistence type="inferred from homology"/>
<gene>
    <name evidence="17" type="primary">rsmB</name>
    <name evidence="17" type="ORF">OPS25_10125</name>
</gene>
<dbReference type="RefSeq" id="WP_265617604.1">
    <property type="nucleotide sequence ID" value="NZ_JAPFRD010000011.1"/>
</dbReference>
<evidence type="ECO:0000256" key="12">
    <source>
        <dbReference type="ARBA" id="ARBA00031088"/>
    </source>
</evidence>
<keyword evidence="6" id="KW-0698">rRNA processing</keyword>
<dbReference type="Pfam" id="PF01189">
    <property type="entry name" value="Methyltr_RsmB-F"/>
    <property type="match status" value="1"/>
</dbReference>
<feature type="binding site" evidence="14">
    <location>
        <begin position="259"/>
        <end position="265"/>
    </location>
    <ligand>
        <name>S-adenosyl-L-methionine</name>
        <dbReference type="ChEBI" id="CHEBI:59789"/>
    </ligand>
</feature>
<reference evidence="17" key="1">
    <citation type="submission" date="2022-11" db="EMBL/GenBank/DDBJ databases">
        <title>Alteromonas sp. nov., isolated from sea water of the Qingdao.</title>
        <authorList>
            <person name="Wang Q."/>
        </authorList>
    </citation>
    <scope>NUCLEOTIDE SEQUENCE</scope>
    <source>
        <strain evidence="17">ASW11-7</strain>
    </source>
</reference>
<evidence type="ECO:0000256" key="7">
    <source>
        <dbReference type="ARBA" id="ARBA00022603"/>
    </source>
</evidence>
<keyword evidence="18" id="KW-1185">Reference proteome</keyword>
<dbReference type="PANTHER" id="PTHR22807:SF61">
    <property type="entry name" value="NOL1_NOP2_SUN FAMILY PROTEIN _ ANTITERMINATION NUSB DOMAIN-CONTAINING PROTEIN"/>
    <property type="match status" value="1"/>
</dbReference>
<feature type="active site" description="Nucleophile" evidence="14">
    <location>
        <position position="381"/>
    </location>
</feature>
<dbReference type="NCBIfam" id="TIGR00563">
    <property type="entry name" value="rsmB"/>
    <property type="match status" value="1"/>
</dbReference>
<dbReference type="PROSITE" id="PS51686">
    <property type="entry name" value="SAM_MT_RSMB_NOP"/>
    <property type="match status" value="1"/>
</dbReference>
<dbReference type="Proteomes" id="UP001142810">
    <property type="component" value="Unassembled WGS sequence"/>
</dbReference>
<evidence type="ECO:0000256" key="10">
    <source>
        <dbReference type="ARBA" id="ARBA00022884"/>
    </source>
</evidence>
<feature type="coiled-coil region" evidence="15">
    <location>
        <begin position="282"/>
        <end position="309"/>
    </location>
</feature>
<evidence type="ECO:0000256" key="15">
    <source>
        <dbReference type="SAM" id="Coils"/>
    </source>
</evidence>
<evidence type="ECO:0000256" key="6">
    <source>
        <dbReference type="ARBA" id="ARBA00022552"/>
    </source>
</evidence>
<accession>A0ABT3P7V2</accession>
<comment type="catalytic activity">
    <reaction evidence="13">
        <text>cytidine(967) in 16S rRNA + S-adenosyl-L-methionine = 5-methylcytidine(967) in 16S rRNA + S-adenosyl-L-homocysteine + H(+)</text>
        <dbReference type="Rhea" id="RHEA:42748"/>
        <dbReference type="Rhea" id="RHEA-COMP:10219"/>
        <dbReference type="Rhea" id="RHEA-COMP:10220"/>
        <dbReference type="ChEBI" id="CHEBI:15378"/>
        <dbReference type="ChEBI" id="CHEBI:57856"/>
        <dbReference type="ChEBI" id="CHEBI:59789"/>
        <dbReference type="ChEBI" id="CHEBI:74483"/>
        <dbReference type="ChEBI" id="CHEBI:82748"/>
        <dbReference type="EC" id="2.1.1.176"/>
    </reaction>
</comment>
<keyword evidence="5" id="KW-0963">Cytoplasm</keyword>
<dbReference type="Gene3D" id="1.10.940.10">
    <property type="entry name" value="NusB-like"/>
    <property type="match status" value="1"/>
</dbReference>
<dbReference type="InterPro" id="IPR035926">
    <property type="entry name" value="NusB-like_sf"/>
</dbReference>
<evidence type="ECO:0000256" key="5">
    <source>
        <dbReference type="ARBA" id="ARBA00022490"/>
    </source>
</evidence>
<dbReference type="Gene3D" id="3.40.50.150">
    <property type="entry name" value="Vaccinia Virus protein VP39"/>
    <property type="match status" value="1"/>
</dbReference>
<dbReference type="InterPro" id="IPR029063">
    <property type="entry name" value="SAM-dependent_MTases_sf"/>
</dbReference>
<dbReference type="PANTHER" id="PTHR22807">
    <property type="entry name" value="NOP2 YEAST -RELATED NOL1/NOP2/FMU SUN DOMAIN-CONTAINING"/>
    <property type="match status" value="1"/>
</dbReference>
<dbReference type="InterPro" id="IPR049560">
    <property type="entry name" value="MeTrfase_RsmB-F_NOP2_cat"/>
</dbReference>
<evidence type="ECO:0000313" key="17">
    <source>
        <dbReference type="EMBL" id="MCW8108848.1"/>
    </source>
</evidence>
<dbReference type="SUPFAM" id="SSF48013">
    <property type="entry name" value="NusB-like"/>
    <property type="match status" value="1"/>
</dbReference>
<sequence>MIKHALPKQPTLRSDTAWVIYQILEVGKSSRECLNTAQRRHSSKDSAWIQEMAMGVMRQLPQLQLWLRELLEQPLKGKKKIIEHLLLLGLYQIAFTRVSDHAAISETVNACPNLGNPGLKGLVNAILRRFQREHMAQQLSSDPIVASGLPKWIVKSLQQYYSQREVAQIIKQTNRIAPIWLRVNQRQTDIDHFTQHLRDQNIQFTLSNDHPEAIILQSRVDIPSLPGYADGWFSVQDGAAQHAARYLAPRPNERVLDCCAAPGGKTSHIMELVPDLAECIALDNETARLARLEENMRRLKHSVKVLHADALDTESWWDGNLFDRILLDAPCSATGVIRRHPDIRWLRKASDIEKLVALQQKMLNTLWPLLKKGGSLLYATCSILPQENVRQIAGFLASHSDAKLDPILNNETNDLPGRQILPGEGQMDGFYYARLIKSAS</sequence>
<evidence type="ECO:0000256" key="1">
    <source>
        <dbReference type="ARBA" id="ARBA00002724"/>
    </source>
</evidence>
<comment type="similarity">
    <text evidence="3 14">Belongs to the class I-like SAM-binding methyltransferase superfamily. RsmB/NOP family.</text>
</comment>
<evidence type="ECO:0000259" key="16">
    <source>
        <dbReference type="PROSITE" id="PS51686"/>
    </source>
</evidence>
<feature type="domain" description="SAM-dependent MTase RsmB/NOP-type" evidence="16">
    <location>
        <begin position="169"/>
        <end position="438"/>
    </location>
</feature>